<sequence length="208" mass="22763">MSSSSNPVNTPPVVILASGNNIVINPLQRGNPVLECIRNVGKEFGDIVADYQVGRTTGVLYLSYEEAGHYLTTFKQFEFKPPDMIKERVDKDYHSILRTTLTSISKVNKTDVETLRTSFGSFANIAKATPDQLQNLPGFGQVKVKNIKNAFEKPFRNQATSSLASQGKKAVPAALAPSASSSSSRPPQQRPPREPSPAWDIESDLDLN</sequence>
<dbReference type="SUPFAM" id="SSF52980">
    <property type="entry name" value="Restriction endonuclease-like"/>
    <property type="match status" value="1"/>
</dbReference>
<dbReference type="InterPro" id="IPR047260">
    <property type="entry name" value="ERCC1-like_central_dom"/>
</dbReference>
<evidence type="ECO:0000256" key="6">
    <source>
        <dbReference type="ARBA" id="ARBA00023242"/>
    </source>
</evidence>
<dbReference type="Gene3D" id="1.10.150.20">
    <property type="entry name" value="5' to 3' exonuclease, C-terminal subdomain"/>
    <property type="match status" value="1"/>
</dbReference>
<dbReference type="InterPro" id="IPR004579">
    <property type="entry name" value="ERCC1/RAD10/SWI10"/>
</dbReference>
<dbReference type="GO" id="GO:0003684">
    <property type="term" value="F:damaged DNA binding"/>
    <property type="evidence" value="ECO:0007669"/>
    <property type="project" value="InterPro"/>
</dbReference>
<evidence type="ECO:0000256" key="4">
    <source>
        <dbReference type="ARBA" id="ARBA00023125"/>
    </source>
</evidence>
<evidence type="ECO:0000256" key="1">
    <source>
        <dbReference type="ARBA" id="ARBA00004123"/>
    </source>
</evidence>
<evidence type="ECO:0000313" key="9">
    <source>
        <dbReference type="EMBL" id="KAJ3511746.1"/>
    </source>
</evidence>
<dbReference type="InterPro" id="IPR010994">
    <property type="entry name" value="RuvA_2-like"/>
</dbReference>
<evidence type="ECO:0000259" key="8">
    <source>
        <dbReference type="Pfam" id="PF03834"/>
    </source>
</evidence>
<reference evidence="9" key="1">
    <citation type="submission" date="2022-07" db="EMBL/GenBank/DDBJ databases">
        <title>Genome Sequence of Agrocybe chaxingu.</title>
        <authorList>
            <person name="Buettner E."/>
        </authorList>
    </citation>
    <scope>NUCLEOTIDE SEQUENCE</scope>
    <source>
        <strain evidence="9">MP-N11</strain>
    </source>
</reference>
<evidence type="ECO:0000256" key="5">
    <source>
        <dbReference type="ARBA" id="ARBA00023204"/>
    </source>
</evidence>
<dbReference type="PANTHER" id="PTHR12749">
    <property type="entry name" value="EXCISION REPAIR CROSS-COMPLEMENTING 1 ERCC1"/>
    <property type="match status" value="1"/>
</dbReference>
<comment type="subcellular location">
    <subcellularLocation>
        <location evidence="1">Nucleus</location>
    </subcellularLocation>
</comment>
<comment type="caution">
    <text evidence="9">The sequence shown here is derived from an EMBL/GenBank/DDBJ whole genome shotgun (WGS) entry which is preliminary data.</text>
</comment>
<dbReference type="GO" id="GO:0003697">
    <property type="term" value="F:single-stranded DNA binding"/>
    <property type="evidence" value="ECO:0007669"/>
    <property type="project" value="TreeGrafter"/>
</dbReference>
<dbReference type="AlphaFoldDB" id="A0A9W8K3V1"/>
<evidence type="ECO:0000313" key="10">
    <source>
        <dbReference type="Proteomes" id="UP001148786"/>
    </source>
</evidence>
<proteinExistence type="inferred from homology"/>
<dbReference type="EMBL" id="JANKHO010000307">
    <property type="protein sequence ID" value="KAJ3511746.1"/>
    <property type="molecule type" value="Genomic_DNA"/>
</dbReference>
<organism evidence="9 10">
    <name type="scientific">Agrocybe chaxingu</name>
    <dbReference type="NCBI Taxonomy" id="84603"/>
    <lineage>
        <taxon>Eukaryota</taxon>
        <taxon>Fungi</taxon>
        <taxon>Dikarya</taxon>
        <taxon>Basidiomycota</taxon>
        <taxon>Agaricomycotina</taxon>
        <taxon>Agaricomycetes</taxon>
        <taxon>Agaricomycetidae</taxon>
        <taxon>Agaricales</taxon>
        <taxon>Agaricineae</taxon>
        <taxon>Strophariaceae</taxon>
        <taxon>Agrocybe</taxon>
    </lineage>
</organism>
<dbReference type="GO" id="GO:0070914">
    <property type="term" value="P:UV-damage excision repair"/>
    <property type="evidence" value="ECO:0007669"/>
    <property type="project" value="TreeGrafter"/>
</dbReference>
<keyword evidence="3" id="KW-0227">DNA damage</keyword>
<comment type="similarity">
    <text evidence="2">Belongs to the ERCC1/RAD10/SWI10 family.</text>
</comment>
<keyword evidence="5" id="KW-0234">DNA repair</keyword>
<dbReference type="SUPFAM" id="SSF47781">
    <property type="entry name" value="RuvA domain 2-like"/>
    <property type="match status" value="1"/>
</dbReference>
<dbReference type="InterPro" id="IPR011335">
    <property type="entry name" value="Restrct_endonuc-II-like"/>
</dbReference>
<evidence type="ECO:0000256" key="3">
    <source>
        <dbReference type="ARBA" id="ARBA00022763"/>
    </source>
</evidence>
<gene>
    <name evidence="9" type="ORF">NLJ89_g3918</name>
</gene>
<evidence type="ECO:0000256" key="7">
    <source>
        <dbReference type="SAM" id="MobiDB-lite"/>
    </source>
</evidence>
<dbReference type="GO" id="GO:0070522">
    <property type="term" value="C:ERCC4-ERCC1 complex"/>
    <property type="evidence" value="ECO:0007669"/>
    <property type="project" value="TreeGrafter"/>
</dbReference>
<keyword evidence="6" id="KW-0539">Nucleus</keyword>
<protein>
    <recommendedName>
        <fullName evidence="8">ERCC1-like central domain-containing protein</fullName>
    </recommendedName>
</protein>
<dbReference type="GO" id="GO:0006312">
    <property type="term" value="P:mitotic recombination"/>
    <property type="evidence" value="ECO:0007669"/>
    <property type="project" value="TreeGrafter"/>
</dbReference>
<keyword evidence="4" id="KW-0238">DNA-binding</keyword>
<feature type="region of interest" description="Disordered" evidence="7">
    <location>
        <begin position="158"/>
        <end position="208"/>
    </location>
</feature>
<feature type="domain" description="ERCC1-like central" evidence="8">
    <location>
        <begin position="21"/>
        <end position="64"/>
    </location>
</feature>
<feature type="compositionally biased region" description="Low complexity" evidence="7">
    <location>
        <begin position="172"/>
        <end position="187"/>
    </location>
</feature>
<accession>A0A9W8K3V1</accession>
<dbReference type="Proteomes" id="UP001148786">
    <property type="component" value="Unassembled WGS sequence"/>
</dbReference>
<name>A0A9W8K3V1_9AGAR</name>
<keyword evidence="10" id="KW-1185">Reference proteome</keyword>
<evidence type="ECO:0000256" key="2">
    <source>
        <dbReference type="ARBA" id="ARBA00008283"/>
    </source>
</evidence>
<dbReference type="GO" id="GO:0000110">
    <property type="term" value="C:nucleotide-excision repair factor 1 complex"/>
    <property type="evidence" value="ECO:0007669"/>
    <property type="project" value="TreeGrafter"/>
</dbReference>
<dbReference type="GO" id="GO:0006302">
    <property type="term" value="P:double-strand break repair"/>
    <property type="evidence" value="ECO:0007669"/>
    <property type="project" value="UniProtKB-ARBA"/>
</dbReference>
<dbReference type="PANTHER" id="PTHR12749:SF0">
    <property type="entry name" value="DNA EXCISION REPAIR PROTEIN ERCC-1"/>
    <property type="match status" value="1"/>
</dbReference>
<dbReference type="Pfam" id="PF03834">
    <property type="entry name" value="Rad10"/>
    <property type="match status" value="1"/>
</dbReference>
<dbReference type="Gene3D" id="3.40.50.10130">
    <property type="match status" value="1"/>
</dbReference>
<dbReference type="Pfam" id="PF14520">
    <property type="entry name" value="HHH_5"/>
    <property type="match status" value="1"/>
</dbReference>
<dbReference type="OrthoDB" id="10262814at2759"/>